<dbReference type="AlphaFoldDB" id="A0AAD1XUV3"/>
<accession>A0AAD1XUV3</accession>
<dbReference type="EMBL" id="CAMPGE010021487">
    <property type="protein sequence ID" value="CAI2379631.1"/>
    <property type="molecule type" value="Genomic_DNA"/>
</dbReference>
<dbReference type="GO" id="GO:0005634">
    <property type="term" value="C:nucleus"/>
    <property type="evidence" value="ECO:0007669"/>
    <property type="project" value="TreeGrafter"/>
</dbReference>
<keyword evidence="3" id="KW-1185">Reference proteome</keyword>
<dbReference type="Proteomes" id="UP001295684">
    <property type="component" value="Unassembled WGS sequence"/>
</dbReference>
<feature type="transmembrane region" description="Helical" evidence="1">
    <location>
        <begin position="327"/>
        <end position="343"/>
    </location>
</feature>
<comment type="caution">
    <text evidence="2">The sequence shown here is derived from an EMBL/GenBank/DDBJ whole genome shotgun (WGS) entry which is preliminary data.</text>
</comment>
<gene>
    <name evidence="2" type="ORF">ECRASSUSDP1_LOCUS21044</name>
</gene>
<proteinExistence type="predicted"/>
<evidence type="ECO:0000313" key="3">
    <source>
        <dbReference type="Proteomes" id="UP001295684"/>
    </source>
</evidence>
<sequence>MAFPVMIILAKYLLYRCKCKCIFPVCCALSNLCAVITQLQIDKMYCPNYTDFQIQGNINSNLYKYFELNINRCNYVTSGVVCNTDEEINNIIQNTDLNIYQGNIYFDFDDYEQPIETYLDDRFFFTLIPGFTKTNLIKIQKNEAEIQDDYLAYLPGGTNKEFITLERFDQRLSIEGAVFPNIISFKFIKDSHSKSYERGVFTLREVIGSVGGLMGIFICLGGIIVNIFSSKLFYYSIFSQMYQIEHPCSVKESKSSSYESKEASTNRIFPVGTNYDDKIQNDLHASSHQESSRNESMYIGLIKEEMTNKTLETIKRRVKYNWKIEDLIYNILGVLKFIFYCFIKKKATLNVKKRLQFYQQGEQKFIKKFDAVNFVQSLRNLKALTNSLFNEKEIFMVKYQRSNALVANENSEKHENKKKGMPKIFTSIVEKALYNMKVKRIMTDYNRDEWQDKDAKLFHGVYSETPLTSKTYGFMKHRQGGWIHP</sequence>
<dbReference type="PANTHER" id="PTHR31398:SF0">
    <property type="entry name" value="MEIOTIC NUCLEAR DIVISION PROTEIN 1 HOMOLOG"/>
    <property type="match status" value="1"/>
</dbReference>
<dbReference type="PANTHER" id="PTHR31398">
    <property type="entry name" value="MEIOTIC NUCLEAR DIVISION PROTEIN 1 HOMOLOG"/>
    <property type="match status" value="1"/>
</dbReference>
<keyword evidence="1" id="KW-1133">Transmembrane helix</keyword>
<organism evidence="2 3">
    <name type="scientific">Euplotes crassus</name>
    <dbReference type="NCBI Taxonomy" id="5936"/>
    <lineage>
        <taxon>Eukaryota</taxon>
        <taxon>Sar</taxon>
        <taxon>Alveolata</taxon>
        <taxon>Ciliophora</taxon>
        <taxon>Intramacronucleata</taxon>
        <taxon>Spirotrichea</taxon>
        <taxon>Hypotrichia</taxon>
        <taxon>Euplotida</taxon>
        <taxon>Euplotidae</taxon>
        <taxon>Moneuplotes</taxon>
    </lineage>
</organism>
<keyword evidence="1" id="KW-0812">Transmembrane</keyword>
<keyword evidence="1" id="KW-0472">Membrane</keyword>
<reference evidence="2" key="1">
    <citation type="submission" date="2023-07" db="EMBL/GenBank/DDBJ databases">
        <authorList>
            <consortium name="AG Swart"/>
            <person name="Singh M."/>
            <person name="Singh A."/>
            <person name="Seah K."/>
            <person name="Emmerich C."/>
        </authorList>
    </citation>
    <scope>NUCLEOTIDE SEQUENCE</scope>
    <source>
        <strain evidence="2">DP1</strain>
    </source>
</reference>
<name>A0AAD1XUV3_EUPCR</name>
<feature type="transmembrane region" description="Helical" evidence="1">
    <location>
        <begin position="206"/>
        <end position="228"/>
    </location>
</feature>
<protein>
    <submittedName>
        <fullName evidence="2">Uncharacterized protein</fullName>
    </submittedName>
</protein>
<dbReference type="GO" id="GO:0007131">
    <property type="term" value="P:reciprocal meiotic recombination"/>
    <property type="evidence" value="ECO:0007669"/>
    <property type="project" value="TreeGrafter"/>
</dbReference>
<evidence type="ECO:0000313" key="2">
    <source>
        <dbReference type="EMBL" id="CAI2379631.1"/>
    </source>
</evidence>
<evidence type="ECO:0000256" key="1">
    <source>
        <dbReference type="SAM" id="Phobius"/>
    </source>
</evidence>